<accession>A0A7C1W708</accession>
<gene>
    <name evidence="1" type="ORF">ENI26_06235</name>
</gene>
<reference evidence="1" key="1">
    <citation type="journal article" date="2020" name="mSystems">
        <title>Genome- and Community-Level Interaction Insights into Carbon Utilization and Element Cycling Functions of Hydrothermarchaeota in Hydrothermal Sediment.</title>
        <authorList>
            <person name="Zhou Z."/>
            <person name="Liu Y."/>
            <person name="Xu W."/>
            <person name="Pan J."/>
            <person name="Luo Z.H."/>
            <person name="Li M."/>
        </authorList>
    </citation>
    <scope>NUCLEOTIDE SEQUENCE [LARGE SCALE GENOMIC DNA]</scope>
    <source>
        <strain evidence="1">HyVt-380</strain>
    </source>
</reference>
<protein>
    <submittedName>
        <fullName evidence="1">Uncharacterized protein</fullName>
    </submittedName>
</protein>
<evidence type="ECO:0000313" key="1">
    <source>
        <dbReference type="EMBL" id="HEC73958.1"/>
    </source>
</evidence>
<comment type="caution">
    <text evidence="1">The sequence shown here is derived from an EMBL/GenBank/DDBJ whole genome shotgun (WGS) entry which is preliminary data.</text>
</comment>
<dbReference type="Proteomes" id="UP000886384">
    <property type="component" value="Unassembled WGS sequence"/>
</dbReference>
<dbReference type="AlphaFoldDB" id="A0A7C1W708"/>
<proteinExistence type="predicted"/>
<sequence>MPIPELAVIFVQKCGTTEPFFKEFEIELHNDATGSNKRAGPFTASGQWNAANGRFEQQGVKYFYSLVRGTTYHIRSRVIPIAGGPPGAWTAFVSEVAGDTTAPAPTYGSATVDLIHKGLIVALNPSGAPSDVHRYELFFNFTGTTPGVDDPPARKSFNLGDPTFLIGEFAGVPVTTHLWARAVDTSGNRQTVPISVRLLNAFLMASLLIETLSFNMDCAPKANDSAVMDSLRT</sequence>
<organism evidence="1">
    <name type="scientific">Methylophaga aminisulfidivorans</name>
    <dbReference type="NCBI Taxonomy" id="230105"/>
    <lineage>
        <taxon>Bacteria</taxon>
        <taxon>Pseudomonadati</taxon>
        <taxon>Pseudomonadota</taxon>
        <taxon>Gammaproteobacteria</taxon>
        <taxon>Thiotrichales</taxon>
        <taxon>Piscirickettsiaceae</taxon>
        <taxon>Methylophaga</taxon>
    </lineage>
</organism>
<dbReference type="EMBL" id="DRHY01000138">
    <property type="protein sequence ID" value="HEC73958.1"/>
    <property type="molecule type" value="Genomic_DNA"/>
</dbReference>
<name>A0A7C1W708_9GAMM</name>
<feature type="non-terminal residue" evidence="1">
    <location>
        <position position="233"/>
    </location>
</feature>